<evidence type="ECO:0000313" key="3">
    <source>
        <dbReference type="Proteomes" id="UP000287651"/>
    </source>
</evidence>
<feature type="transmembrane region" description="Helical" evidence="1">
    <location>
        <begin position="20"/>
        <end position="44"/>
    </location>
</feature>
<keyword evidence="1" id="KW-1133">Transmembrane helix</keyword>
<dbReference type="Proteomes" id="UP000287651">
    <property type="component" value="Unassembled WGS sequence"/>
</dbReference>
<sequence>MSFYSGCYRSFVPEIFTASMAYHTVVLLHVVMVLGVRHAFCLLQLWRVGLPHVRSFVPKIFTASIAYHVIVLLYAVRGPWGEVLIELGPVRVCKTANGSVKLANMYWREDPTIRLPIRSPKLFHLEIAHALYKGHSRTKGFRLDFSEAYVSWGHSLKNLRKPQKVKNCRMEVSALVEEDYQYSLHQLWSTWGLKLLSRVDQRSIEKRLRLLYLLQGRMIELRLL</sequence>
<dbReference type="EMBL" id="AMZH03018885">
    <property type="protein sequence ID" value="RRT41054.1"/>
    <property type="molecule type" value="Genomic_DNA"/>
</dbReference>
<evidence type="ECO:0000256" key="1">
    <source>
        <dbReference type="SAM" id="Phobius"/>
    </source>
</evidence>
<organism evidence="2 3">
    <name type="scientific">Ensete ventricosum</name>
    <name type="common">Abyssinian banana</name>
    <name type="synonym">Musa ensete</name>
    <dbReference type="NCBI Taxonomy" id="4639"/>
    <lineage>
        <taxon>Eukaryota</taxon>
        <taxon>Viridiplantae</taxon>
        <taxon>Streptophyta</taxon>
        <taxon>Embryophyta</taxon>
        <taxon>Tracheophyta</taxon>
        <taxon>Spermatophyta</taxon>
        <taxon>Magnoliopsida</taxon>
        <taxon>Liliopsida</taxon>
        <taxon>Zingiberales</taxon>
        <taxon>Musaceae</taxon>
        <taxon>Ensete</taxon>
    </lineage>
</organism>
<protein>
    <submittedName>
        <fullName evidence="2">Uncharacterized protein</fullName>
    </submittedName>
</protein>
<proteinExistence type="predicted"/>
<comment type="caution">
    <text evidence="2">The sequence shown here is derived from an EMBL/GenBank/DDBJ whole genome shotgun (WGS) entry which is preliminary data.</text>
</comment>
<keyword evidence="1" id="KW-0472">Membrane</keyword>
<accession>A0A426XNL6</accession>
<dbReference type="AlphaFoldDB" id="A0A426XNL6"/>
<reference evidence="2 3" key="1">
    <citation type="journal article" date="2014" name="Agronomy (Basel)">
        <title>A Draft Genome Sequence for Ensete ventricosum, the Drought-Tolerant Tree Against Hunger.</title>
        <authorList>
            <person name="Harrison J."/>
            <person name="Moore K.A."/>
            <person name="Paszkiewicz K."/>
            <person name="Jones T."/>
            <person name="Grant M."/>
            <person name="Ambacheew D."/>
            <person name="Muzemil S."/>
            <person name="Studholme D.J."/>
        </authorList>
    </citation>
    <scope>NUCLEOTIDE SEQUENCE [LARGE SCALE GENOMIC DNA]</scope>
</reference>
<name>A0A426XNL6_ENSVE</name>
<evidence type="ECO:0000313" key="2">
    <source>
        <dbReference type="EMBL" id="RRT41054.1"/>
    </source>
</evidence>
<gene>
    <name evidence="2" type="ORF">B296_00036491</name>
</gene>
<keyword evidence="1" id="KW-0812">Transmembrane</keyword>